<keyword evidence="3 9" id="KW-0639">Primosome</keyword>
<evidence type="ECO:0000256" key="9">
    <source>
        <dbReference type="RuleBase" id="RU003514"/>
    </source>
</evidence>
<dbReference type="EMBL" id="JABANP010000268">
    <property type="protein sequence ID" value="KAF4685292.1"/>
    <property type="molecule type" value="Genomic_DNA"/>
</dbReference>
<organism evidence="11 12">
    <name type="scientific">Perkinsus olseni</name>
    <name type="common">Perkinsus atlanticus</name>
    <dbReference type="NCBI Taxonomy" id="32597"/>
    <lineage>
        <taxon>Eukaryota</taxon>
        <taxon>Sar</taxon>
        <taxon>Alveolata</taxon>
        <taxon>Perkinsozoa</taxon>
        <taxon>Perkinsea</taxon>
        <taxon>Perkinsida</taxon>
        <taxon>Perkinsidae</taxon>
        <taxon>Perkinsus</taxon>
    </lineage>
</organism>
<dbReference type="OrthoDB" id="19606at2759"/>
<protein>
    <recommendedName>
        <fullName evidence="9">DNA primase</fullName>
        <ecNumber evidence="9">2.7.7.-</ecNumber>
    </recommendedName>
</protein>
<dbReference type="GO" id="GO:0005658">
    <property type="term" value="C:alpha DNA polymerase:primase complex"/>
    <property type="evidence" value="ECO:0007669"/>
    <property type="project" value="UniProtKB-ARBA"/>
</dbReference>
<dbReference type="SUPFAM" id="SSF56747">
    <property type="entry name" value="Prim-pol domain"/>
    <property type="match status" value="1"/>
</dbReference>
<evidence type="ECO:0000256" key="8">
    <source>
        <dbReference type="ARBA" id="ARBA00023163"/>
    </source>
</evidence>
<keyword evidence="2 9" id="KW-0240">DNA-directed RNA polymerase</keyword>
<evidence type="ECO:0000256" key="2">
    <source>
        <dbReference type="ARBA" id="ARBA00022478"/>
    </source>
</evidence>
<evidence type="ECO:0000313" key="12">
    <source>
        <dbReference type="Proteomes" id="UP000541610"/>
    </source>
</evidence>
<dbReference type="Proteomes" id="UP000541610">
    <property type="component" value="Unassembled WGS sequence"/>
</dbReference>
<evidence type="ECO:0000256" key="6">
    <source>
        <dbReference type="ARBA" id="ARBA00022705"/>
    </source>
</evidence>
<evidence type="ECO:0000256" key="10">
    <source>
        <dbReference type="SAM" id="MobiDB-lite"/>
    </source>
</evidence>
<dbReference type="InterPro" id="IPR002755">
    <property type="entry name" value="DNA_primase_S"/>
</dbReference>
<dbReference type="NCBIfam" id="TIGR00335">
    <property type="entry name" value="primase_sml"/>
    <property type="match status" value="1"/>
</dbReference>
<dbReference type="InterPro" id="IPR013083">
    <property type="entry name" value="Znf_RING/FYVE/PHD"/>
</dbReference>
<keyword evidence="8" id="KW-0804">Transcription</keyword>
<dbReference type="EC" id="2.7.7.-" evidence="9"/>
<dbReference type="Gene3D" id="3.90.920.10">
    <property type="entry name" value="DNA primase, PRIM domain"/>
    <property type="match status" value="1"/>
</dbReference>
<dbReference type="AlphaFoldDB" id="A0A7J6NN25"/>
<dbReference type="GO" id="GO:0003899">
    <property type="term" value="F:DNA-directed RNA polymerase activity"/>
    <property type="evidence" value="ECO:0007669"/>
    <property type="project" value="InterPro"/>
</dbReference>
<evidence type="ECO:0000313" key="11">
    <source>
        <dbReference type="EMBL" id="KAF4685292.1"/>
    </source>
</evidence>
<reference evidence="11 12" key="1">
    <citation type="submission" date="2020-04" db="EMBL/GenBank/DDBJ databases">
        <title>Perkinsus olseni comparative genomics.</title>
        <authorList>
            <person name="Bogema D.R."/>
        </authorList>
    </citation>
    <scope>NUCLEOTIDE SEQUENCE [LARGE SCALE GENOMIC DNA]</scope>
    <source>
        <strain evidence="11">00978-12</strain>
    </source>
</reference>
<dbReference type="CDD" id="cd04860">
    <property type="entry name" value="AE_Prim_S"/>
    <property type="match status" value="1"/>
</dbReference>
<dbReference type="GO" id="GO:0046872">
    <property type="term" value="F:metal ion binding"/>
    <property type="evidence" value="ECO:0007669"/>
    <property type="project" value="UniProtKB-KW"/>
</dbReference>
<evidence type="ECO:0000256" key="1">
    <source>
        <dbReference type="ARBA" id="ARBA00009762"/>
    </source>
</evidence>
<keyword evidence="6 9" id="KW-0235">DNA replication</keyword>
<dbReference type="Pfam" id="PF01896">
    <property type="entry name" value="DNA_primase_S"/>
    <property type="match status" value="1"/>
</dbReference>
<feature type="compositionally biased region" description="Low complexity" evidence="10">
    <location>
        <begin position="421"/>
        <end position="431"/>
    </location>
</feature>
<dbReference type="GO" id="GO:0006269">
    <property type="term" value="P:DNA replication, synthesis of primer"/>
    <property type="evidence" value="ECO:0007669"/>
    <property type="project" value="UniProtKB-KW"/>
</dbReference>
<accession>A0A7J6NN25</accession>
<name>A0A7J6NN25_PEROL</name>
<feature type="region of interest" description="Disordered" evidence="10">
    <location>
        <begin position="601"/>
        <end position="624"/>
    </location>
</feature>
<dbReference type="InterPro" id="IPR014052">
    <property type="entry name" value="DNA_primase_ssu_euk/arc"/>
</dbReference>
<proteinExistence type="inferred from homology"/>
<dbReference type="Gene3D" id="3.30.40.10">
    <property type="entry name" value="Zinc/RING finger domain, C3HC4 (zinc finger)"/>
    <property type="match status" value="1"/>
</dbReference>
<keyword evidence="4 9" id="KW-0808">Transferase</keyword>
<comment type="similarity">
    <text evidence="1 9">Belongs to the eukaryotic-type primase small subunit family.</text>
</comment>
<keyword evidence="7" id="KW-0479">Metal-binding</keyword>
<gene>
    <name evidence="11" type="ORF">FOZ60_006651</name>
</gene>
<dbReference type="PANTHER" id="PTHR10536">
    <property type="entry name" value="DNA PRIMASE SMALL SUBUNIT"/>
    <property type="match status" value="1"/>
</dbReference>
<evidence type="ECO:0000256" key="7">
    <source>
        <dbReference type="ARBA" id="ARBA00022723"/>
    </source>
</evidence>
<keyword evidence="5" id="KW-0548">Nucleotidyltransferase</keyword>
<feature type="region of interest" description="Disordered" evidence="10">
    <location>
        <begin position="416"/>
        <end position="448"/>
    </location>
</feature>
<sequence length="1047" mass="114288">MAKVAVENNPGASNAAKPPEVTPEALRIYYERLFPSRDFCRWLSYREDGPGGKASTDKGKALLDRVPDKIDIGAVFNIPPTNYQQFGLTGGSGGGFQPQQRELVFDIDMDDYDEVRNCCTGSNVCKLCWTFIACAVRILNKALRDDFGFKHILFVFSGRRGVHCWVCDEVARKLSNEQRSAVAEYLQLLNGGRCKYIRSSTQQRHPHVRRGIEICRKYLEIPECGLLEGQKLLEAPASESDAKNLTQKIVNAAIPATDPVGRAEAKSFLSSKRSSKEVWRWVSSRCANPIVLDEVALEMAYPRLDINVSKQMNHLLKAPFCIHPKTGRVCVPIIDVEKPESFNPLSVPTVAELIEELAARKGDSGGDSEKQTTRLSKCLLFAMTRAISRERPYSPARYLTTVRWVHDSVVAELLNEGQGGSAATSPGSPGRADGGSPAGTPHSTPRSSASMMTVLALGPPVSTLNASDRTLAALQLGRRAGLESRKYVVNSLMHARPQKAVSSHQADDALPWAIQRLQLFDKYCDDEATKEARASDVEKLKGIYEKFKAGSNSSSLEVDPQSPAGQVAHLYYQLAEATEDGKVVAKVPEWARKMIRKRVTVDSKPSEGGSGSEDSDSDTEEGSTLPRAIEERVWFLLERKCGQLSTRQGQLWERVHLASLAACAMALFVKCFLPGSGGGSEASAREAISTVIAKPPPERVLMYGGRAVVAEDEMVEVGRISEGVVVKEAVRRRTLEEPYDRLLLLEDLERALHGGHPVADAPPDQLRVAAAKAAAAASAQNLVGWPGVVDDDEEEKDRPSPANLSIESEGKYCDFILVHGASSLVDGVMGDEPIDDSVLQSLVDDAESEGSVEEMGKIGQDFKMSLSDSYRMCGSSRRLPKPHRLGQHQHNGGLCLACSHAQEGSQPRCSLCPCDVARRSVLMPMGDLGYAGTGAICLCGLSFDGVSMVKDSEGFLRVMLASAARQGVPRRHQHQCSGCGQPIVRGHAQVKCSMRSCRRRYHAVCAPRRVDRLLRSSQGGPRRRKKEVQPLLYSVVSCCEHAALEQG</sequence>
<comment type="caution">
    <text evidence="11">The sequence shown here is derived from an EMBL/GenBank/DDBJ whole genome shotgun (WGS) entry which is preliminary data.</text>
</comment>
<evidence type="ECO:0000256" key="4">
    <source>
        <dbReference type="ARBA" id="ARBA00022679"/>
    </source>
</evidence>
<evidence type="ECO:0000256" key="3">
    <source>
        <dbReference type="ARBA" id="ARBA00022515"/>
    </source>
</evidence>
<evidence type="ECO:0000256" key="5">
    <source>
        <dbReference type="ARBA" id="ARBA00022695"/>
    </source>
</evidence>